<protein>
    <submittedName>
        <fullName evidence="7">Membrane protein</fullName>
    </submittedName>
</protein>
<dbReference type="RefSeq" id="WP_076432956.1">
    <property type="nucleotide sequence ID" value="NZ_FTNO01000007.1"/>
</dbReference>
<dbReference type="AlphaFoldDB" id="A0A1N7EXU8"/>
<feature type="transmembrane region" description="Helical" evidence="6">
    <location>
        <begin position="134"/>
        <end position="159"/>
    </location>
</feature>
<dbReference type="PIRSF" id="PIRSF035875">
    <property type="entry name" value="RNase_BN"/>
    <property type="match status" value="1"/>
</dbReference>
<evidence type="ECO:0000256" key="2">
    <source>
        <dbReference type="ARBA" id="ARBA00022475"/>
    </source>
</evidence>
<dbReference type="OrthoDB" id="204872at2157"/>
<sequence length="261" mass="28493">MRRTINSVATIFRQIVRHANSSYLPFLAGSLAYHAFLLLIPLLIFLLIVISAVGGEASVAYLVDFTQPYLTPRARALLAETILGASTHTGVLVLGIGALLWSLLRIFRGLDIAFATIYNTSTHKSIQNQFRSGIIAALVISLALLMAITLGTLIAVFPWEPLVRILNAVLFVVVLIIVFFPLYYVFPSLEVTVREVLPGTVAAAIGWLIFHILFQVYAAYTLTLEAYGVLGVVLSMLIWLYSSMFILLLGAVVNAVLAGRA</sequence>
<keyword evidence="8" id="KW-1185">Reference proteome</keyword>
<evidence type="ECO:0000313" key="8">
    <source>
        <dbReference type="Proteomes" id="UP000186914"/>
    </source>
</evidence>
<dbReference type="Pfam" id="PF03631">
    <property type="entry name" value="Virul_fac_BrkB"/>
    <property type="match status" value="1"/>
</dbReference>
<comment type="subcellular location">
    <subcellularLocation>
        <location evidence="1">Cell membrane</location>
        <topology evidence="1">Multi-pass membrane protein</topology>
    </subcellularLocation>
</comment>
<keyword evidence="5 6" id="KW-0472">Membrane</keyword>
<dbReference type="NCBIfam" id="TIGR00765">
    <property type="entry name" value="yihY_not_rbn"/>
    <property type="match status" value="1"/>
</dbReference>
<dbReference type="PANTHER" id="PTHR30213:SF0">
    <property type="entry name" value="UPF0761 MEMBRANE PROTEIN YIHY"/>
    <property type="match status" value="1"/>
</dbReference>
<name>A0A1N7EXU8_9EURY</name>
<accession>A0A1N7EXU8</accession>
<dbReference type="InterPro" id="IPR017039">
    <property type="entry name" value="Virul_fac_BrkB"/>
</dbReference>
<dbReference type="EMBL" id="FTNO01000007">
    <property type="protein sequence ID" value="SIR92745.1"/>
    <property type="molecule type" value="Genomic_DNA"/>
</dbReference>
<gene>
    <name evidence="7" type="ORF">SAMN05421858_4602</name>
</gene>
<organism evidence="7 8">
    <name type="scientific">Haladaptatus litoreus</name>
    <dbReference type="NCBI Taxonomy" id="553468"/>
    <lineage>
        <taxon>Archaea</taxon>
        <taxon>Methanobacteriati</taxon>
        <taxon>Methanobacteriota</taxon>
        <taxon>Stenosarchaea group</taxon>
        <taxon>Halobacteria</taxon>
        <taxon>Halobacteriales</taxon>
        <taxon>Haladaptataceae</taxon>
        <taxon>Haladaptatus</taxon>
    </lineage>
</organism>
<dbReference type="GO" id="GO:0005886">
    <property type="term" value="C:plasma membrane"/>
    <property type="evidence" value="ECO:0007669"/>
    <property type="project" value="UniProtKB-SubCell"/>
</dbReference>
<feature type="transmembrane region" description="Helical" evidence="6">
    <location>
        <begin position="165"/>
        <end position="184"/>
    </location>
</feature>
<dbReference type="PANTHER" id="PTHR30213">
    <property type="entry name" value="INNER MEMBRANE PROTEIN YHJD"/>
    <property type="match status" value="1"/>
</dbReference>
<evidence type="ECO:0000256" key="3">
    <source>
        <dbReference type="ARBA" id="ARBA00022692"/>
    </source>
</evidence>
<feature type="transmembrane region" description="Helical" evidence="6">
    <location>
        <begin position="226"/>
        <end position="257"/>
    </location>
</feature>
<keyword evidence="4 6" id="KW-1133">Transmembrane helix</keyword>
<evidence type="ECO:0000256" key="5">
    <source>
        <dbReference type="ARBA" id="ARBA00023136"/>
    </source>
</evidence>
<feature type="transmembrane region" description="Helical" evidence="6">
    <location>
        <begin position="36"/>
        <end position="62"/>
    </location>
</feature>
<keyword evidence="2" id="KW-1003">Cell membrane</keyword>
<reference evidence="8" key="1">
    <citation type="submission" date="2017-01" db="EMBL/GenBank/DDBJ databases">
        <authorList>
            <person name="Varghese N."/>
            <person name="Submissions S."/>
        </authorList>
    </citation>
    <scope>NUCLEOTIDE SEQUENCE [LARGE SCALE GENOMIC DNA]</scope>
    <source>
        <strain evidence="8">CGMCC 1.7737</strain>
    </source>
</reference>
<keyword evidence="3 6" id="KW-0812">Transmembrane</keyword>
<dbReference type="Proteomes" id="UP000186914">
    <property type="component" value="Unassembled WGS sequence"/>
</dbReference>
<evidence type="ECO:0000313" key="7">
    <source>
        <dbReference type="EMBL" id="SIR92745.1"/>
    </source>
</evidence>
<feature type="transmembrane region" description="Helical" evidence="6">
    <location>
        <begin position="196"/>
        <end position="220"/>
    </location>
</feature>
<feature type="transmembrane region" description="Helical" evidence="6">
    <location>
        <begin position="82"/>
        <end position="104"/>
    </location>
</feature>
<evidence type="ECO:0000256" key="1">
    <source>
        <dbReference type="ARBA" id="ARBA00004651"/>
    </source>
</evidence>
<evidence type="ECO:0000256" key="4">
    <source>
        <dbReference type="ARBA" id="ARBA00022989"/>
    </source>
</evidence>
<proteinExistence type="predicted"/>
<evidence type="ECO:0000256" key="6">
    <source>
        <dbReference type="SAM" id="Phobius"/>
    </source>
</evidence>